<comment type="subcellular location">
    <subcellularLocation>
        <location evidence="1">Cytoplasm</location>
    </subcellularLocation>
</comment>
<dbReference type="Proteomes" id="UP000196074">
    <property type="component" value="Unassembled WGS sequence"/>
</dbReference>
<evidence type="ECO:0000256" key="1">
    <source>
        <dbReference type="ARBA" id="ARBA00004496"/>
    </source>
</evidence>
<dbReference type="Pfam" id="PF03610">
    <property type="entry name" value="EIIA-man"/>
    <property type="match status" value="1"/>
</dbReference>
<protein>
    <submittedName>
        <fullName evidence="9">PTS N-acetylgalactosamine transporter subunit IIA</fullName>
    </submittedName>
</protein>
<keyword evidence="3" id="KW-0963">Cytoplasm</keyword>
<dbReference type="InterPro" id="IPR051471">
    <property type="entry name" value="Bacterial_PTS_sugar_comp"/>
</dbReference>
<dbReference type="SUPFAM" id="SSF53062">
    <property type="entry name" value="PTS system fructose IIA component-like"/>
    <property type="match status" value="1"/>
</dbReference>
<dbReference type="CDD" id="cd00006">
    <property type="entry name" value="PTS_IIA_man"/>
    <property type="match status" value="1"/>
</dbReference>
<dbReference type="InterPro" id="IPR036662">
    <property type="entry name" value="PTS_EIIA_man-typ_sf"/>
</dbReference>
<gene>
    <name evidence="10" type="ORF">A5869_002113</name>
    <name evidence="9" type="ORF">B5E88_09100</name>
</gene>
<evidence type="ECO:0000313" key="12">
    <source>
        <dbReference type="Proteomes" id="UP000196503"/>
    </source>
</evidence>
<evidence type="ECO:0000256" key="2">
    <source>
        <dbReference type="ARBA" id="ARBA00022448"/>
    </source>
</evidence>
<dbReference type="InterPro" id="IPR004701">
    <property type="entry name" value="PTS_EIIA_man-typ"/>
</dbReference>
<evidence type="ECO:0000256" key="6">
    <source>
        <dbReference type="ARBA" id="ARBA00022683"/>
    </source>
</evidence>
<dbReference type="EMBL" id="NIBL01000003">
    <property type="protein sequence ID" value="OUZ15006.1"/>
    <property type="molecule type" value="Genomic_DNA"/>
</dbReference>
<evidence type="ECO:0000256" key="4">
    <source>
        <dbReference type="ARBA" id="ARBA00022597"/>
    </source>
</evidence>
<evidence type="ECO:0000313" key="10">
    <source>
        <dbReference type="EMBL" id="OUZ15006.1"/>
    </source>
</evidence>
<dbReference type="GO" id="GO:0005737">
    <property type="term" value="C:cytoplasm"/>
    <property type="evidence" value="ECO:0007669"/>
    <property type="project" value="UniProtKB-SubCell"/>
</dbReference>
<dbReference type="EMBL" id="NFLC01000018">
    <property type="protein sequence ID" value="OUQ09692.1"/>
    <property type="molecule type" value="Genomic_DNA"/>
</dbReference>
<proteinExistence type="predicted"/>
<evidence type="ECO:0000256" key="7">
    <source>
        <dbReference type="ARBA" id="ARBA00022777"/>
    </source>
</evidence>
<evidence type="ECO:0000256" key="3">
    <source>
        <dbReference type="ARBA" id="ARBA00022490"/>
    </source>
</evidence>
<dbReference type="Gene3D" id="3.40.50.510">
    <property type="entry name" value="Phosphotransferase system, mannose-type IIA component"/>
    <property type="match status" value="1"/>
</dbReference>
<evidence type="ECO:0000313" key="11">
    <source>
        <dbReference type="Proteomes" id="UP000196074"/>
    </source>
</evidence>
<dbReference type="GO" id="GO:0016301">
    <property type="term" value="F:kinase activity"/>
    <property type="evidence" value="ECO:0007669"/>
    <property type="project" value="UniProtKB-KW"/>
</dbReference>
<dbReference type="AlphaFoldDB" id="A0A1Y4QYX6"/>
<accession>A0A1Y4QYX6</accession>
<dbReference type="PROSITE" id="PS51096">
    <property type="entry name" value="PTS_EIIA_TYPE_4"/>
    <property type="match status" value="1"/>
</dbReference>
<reference evidence="10 12" key="2">
    <citation type="submission" date="2017-05" db="EMBL/GenBank/DDBJ databases">
        <title>The Genome Sequence of Enterococcus faecium 2D5_DIV0622.</title>
        <authorList>
            <consortium name="The Broad Institute Genomics Platform"/>
            <consortium name="The Broad Institute Genomic Center for Infectious Diseases"/>
            <person name="Earl A."/>
            <person name="Manson A."/>
            <person name="Schwartman J."/>
            <person name="Gilmore M."/>
            <person name="Abouelleil A."/>
            <person name="Cao P."/>
            <person name="Chapman S."/>
            <person name="Cusick C."/>
            <person name="Shea T."/>
            <person name="Young S."/>
            <person name="Neafsey D."/>
            <person name="Nusbaum C."/>
            <person name="Birren B."/>
        </authorList>
    </citation>
    <scope>NUCLEOTIDE SEQUENCE [LARGE SCALE GENOMIC DNA]</scope>
    <source>
        <strain evidence="10 12">2D5_DIV0622</strain>
    </source>
</reference>
<sequence length="143" mass="15270">MIKLVVVAHGHFATGAASALELIAGKQEEVAVIDFSEGMSAQTVKEKIAAELVDQSEVLVLSDLLCGTPFKVSTELMAEFNGKMNVLSGLNLAMLIEAAFARNMLSFDELVDKLVTTAKDGVVDARSLFDTDDNSEEDFEGGI</sequence>
<name>A0A1Y4QYX6_9ENTE</name>
<feature type="domain" description="PTS EIIA type-4" evidence="8">
    <location>
        <begin position="1"/>
        <end position="122"/>
    </location>
</feature>
<dbReference type="PANTHER" id="PTHR33799">
    <property type="entry name" value="PTS PERMEASE-RELATED-RELATED"/>
    <property type="match status" value="1"/>
</dbReference>
<keyword evidence="4" id="KW-0762">Sugar transport</keyword>
<organism evidence="9 11">
    <name type="scientific">Enterococcus cecorum</name>
    <dbReference type="NCBI Taxonomy" id="44008"/>
    <lineage>
        <taxon>Bacteria</taxon>
        <taxon>Bacillati</taxon>
        <taxon>Bacillota</taxon>
        <taxon>Bacilli</taxon>
        <taxon>Lactobacillales</taxon>
        <taxon>Enterococcaceae</taxon>
        <taxon>Enterococcus</taxon>
    </lineage>
</organism>
<dbReference type="PANTHER" id="PTHR33799:SF1">
    <property type="entry name" value="PTS SYSTEM MANNOSE-SPECIFIC EIIAB COMPONENT-RELATED"/>
    <property type="match status" value="1"/>
</dbReference>
<keyword evidence="7" id="KW-0418">Kinase</keyword>
<evidence type="ECO:0000256" key="5">
    <source>
        <dbReference type="ARBA" id="ARBA00022679"/>
    </source>
</evidence>
<keyword evidence="2" id="KW-0813">Transport</keyword>
<reference evidence="11" key="1">
    <citation type="submission" date="2017-04" db="EMBL/GenBank/DDBJ databases">
        <title>Function of individual gut microbiota members based on whole genome sequencing of pure cultures obtained from chicken caecum.</title>
        <authorList>
            <person name="Medvecky M."/>
            <person name="Cejkova D."/>
            <person name="Polansky O."/>
            <person name="Karasova D."/>
            <person name="Kubasova T."/>
            <person name="Cizek A."/>
            <person name="Rychlik I."/>
        </authorList>
    </citation>
    <scope>NUCLEOTIDE SEQUENCE [LARGE SCALE GENOMIC DNA]</scope>
    <source>
        <strain evidence="11">An144</strain>
    </source>
</reference>
<dbReference type="GO" id="GO:0009401">
    <property type="term" value="P:phosphoenolpyruvate-dependent sugar phosphotransferase system"/>
    <property type="evidence" value="ECO:0007669"/>
    <property type="project" value="UniProtKB-KW"/>
</dbReference>
<evidence type="ECO:0000313" key="9">
    <source>
        <dbReference type="EMBL" id="OUQ09692.1"/>
    </source>
</evidence>
<keyword evidence="6" id="KW-0598">Phosphotransferase system</keyword>
<comment type="caution">
    <text evidence="9">The sequence shown here is derived from an EMBL/GenBank/DDBJ whole genome shotgun (WGS) entry which is preliminary data.</text>
</comment>
<keyword evidence="5" id="KW-0808">Transferase</keyword>
<dbReference type="GO" id="GO:0016020">
    <property type="term" value="C:membrane"/>
    <property type="evidence" value="ECO:0007669"/>
    <property type="project" value="InterPro"/>
</dbReference>
<reference evidence="9" key="3">
    <citation type="journal article" date="2018" name="BMC Genomics">
        <title>Whole genome sequencing and function prediction of 133 gut anaerobes isolated from chicken caecum in pure cultures.</title>
        <authorList>
            <person name="Medvecky M."/>
            <person name="Cejkova D."/>
            <person name="Polansky O."/>
            <person name="Karasova D."/>
            <person name="Kubasova T."/>
            <person name="Cizek A."/>
            <person name="Rychlik I."/>
        </authorList>
    </citation>
    <scope>NUCLEOTIDE SEQUENCE</scope>
    <source>
        <strain evidence="9">An144</strain>
    </source>
</reference>
<dbReference type="Proteomes" id="UP000196503">
    <property type="component" value="Unassembled WGS sequence"/>
</dbReference>
<evidence type="ECO:0000259" key="8">
    <source>
        <dbReference type="PROSITE" id="PS51096"/>
    </source>
</evidence>
<dbReference type="InterPro" id="IPR033887">
    <property type="entry name" value="PTS_IIA_man"/>
</dbReference>